<proteinExistence type="predicted"/>
<dbReference type="OrthoDB" id="6262411at2"/>
<protein>
    <recommendedName>
        <fullName evidence="3">DUF1834 family protein</fullName>
    </recommendedName>
</protein>
<accession>A0A545T5R9</accession>
<organism evidence="1 2">
    <name type="scientific">Exilibacterium tricleocarpae</name>
    <dbReference type="NCBI Taxonomy" id="2591008"/>
    <lineage>
        <taxon>Bacteria</taxon>
        <taxon>Pseudomonadati</taxon>
        <taxon>Pseudomonadota</taxon>
        <taxon>Gammaproteobacteria</taxon>
        <taxon>Cellvibrionales</taxon>
        <taxon>Cellvibrionaceae</taxon>
        <taxon>Exilibacterium</taxon>
    </lineage>
</organism>
<reference evidence="1 2" key="1">
    <citation type="submission" date="2019-06" db="EMBL/GenBank/DDBJ databases">
        <title>Whole genome sequence for Cellvibrionaceae sp. R142.</title>
        <authorList>
            <person name="Wang G."/>
        </authorList>
    </citation>
    <scope>NUCLEOTIDE SEQUENCE [LARGE SCALE GENOMIC DNA]</scope>
    <source>
        <strain evidence="1 2">R142</strain>
    </source>
</reference>
<keyword evidence="2" id="KW-1185">Reference proteome</keyword>
<dbReference type="Proteomes" id="UP000319732">
    <property type="component" value="Unassembled WGS sequence"/>
</dbReference>
<evidence type="ECO:0008006" key="3">
    <source>
        <dbReference type="Google" id="ProtNLM"/>
    </source>
</evidence>
<sequence>MNYISEYIESVAAGIEQMGAELAPPLQSRPLAGLVETTLDTAALRSDKKSAVYVTAVGSGETLLVETGANDVTLRMVAYLMVVEPDSEQRTTVTQNLLVRLMGHISGQRWGLPYAYPAATVEAADLHGLTKGFKPDTSSWRLSVSVLAHAADLYGDDQGGSQLSLWAITWEQKLRIDGCAGPDAKPTLPPRGLPYSRFPGEVAQRVDTCSVEKSE</sequence>
<gene>
    <name evidence="1" type="ORF">FKG94_17960</name>
</gene>
<name>A0A545T5R9_9GAMM</name>
<evidence type="ECO:0000313" key="2">
    <source>
        <dbReference type="Proteomes" id="UP000319732"/>
    </source>
</evidence>
<dbReference type="RefSeq" id="WP_142905718.1">
    <property type="nucleotide sequence ID" value="NZ_ML660098.1"/>
</dbReference>
<comment type="caution">
    <text evidence="1">The sequence shown here is derived from an EMBL/GenBank/DDBJ whole genome shotgun (WGS) entry which is preliminary data.</text>
</comment>
<dbReference type="EMBL" id="VHSG01000019">
    <property type="protein sequence ID" value="TQV72586.1"/>
    <property type="molecule type" value="Genomic_DNA"/>
</dbReference>
<dbReference type="AlphaFoldDB" id="A0A545T5R9"/>
<evidence type="ECO:0000313" key="1">
    <source>
        <dbReference type="EMBL" id="TQV72586.1"/>
    </source>
</evidence>